<name>A0A921JYA5_9ACTN</name>
<dbReference type="EMBL" id="DYXM01000126">
    <property type="protein sequence ID" value="HJE90708.1"/>
    <property type="molecule type" value="Genomic_DNA"/>
</dbReference>
<feature type="compositionally biased region" description="Basic and acidic residues" evidence="1">
    <location>
        <begin position="14"/>
        <end position="24"/>
    </location>
</feature>
<sequence length="83" mass="9540">MAENLDPELKAILRAESEATKDEPYPAGTVGERPNRNRSQVYSVRLSAEEQEELRKLADSKHLPPSTLVRSWILERMEQENYA</sequence>
<dbReference type="AlphaFoldDB" id="A0A921JYA5"/>
<reference evidence="2" key="1">
    <citation type="journal article" date="2021" name="PeerJ">
        <title>Extensive microbial diversity within the chicken gut microbiome revealed by metagenomics and culture.</title>
        <authorList>
            <person name="Gilroy R."/>
            <person name="Ravi A."/>
            <person name="Getino M."/>
            <person name="Pursley I."/>
            <person name="Horton D.L."/>
            <person name="Alikhan N.F."/>
            <person name="Baker D."/>
            <person name="Gharbi K."/>
            <person name="Hall N."/>
            <person name="Watson M."/>
            <person name="Adriaenssens E.M."/>
            <person name="Foster-Nyarko E."/>
            <person name="Jarju S."/>
            <person name="Secka A."/>
            <person name="Antonio M."/>
            <person name="Oren A."/>
            <person name="Chaudhuri R.R."/>
            <person name="La Ragione R."/>
            <person name="Hildebrand F."/>
            <person name="Pallen M.J."/>
        </authorList>
    </citation>
    <scope>NUCLEOTIDE SEQUENCE</scope>
    <source>
        <strain evidence="2">ChiGjej1B1-18357</strain>
    </source>
</reference>
<proteinExistence type="predicted"/>
<gene>
    <name evidence="2" type="ORF">K8V11_06840</name>
</gene>
<dbReference type="Pfam" id="PF19807">
    <property type="entry name" value="DUF6290"/>
    <property type="match status" value="1"/>
</dbReference>
<feature type="region of interest" description="Disordered" evidence="1">
    <location>
        <begin position="14"/>
        <end position="39"/>
    </location>
</feature>
<evidence type="ECO:0000256" key="1">
    <source>
        <dbReference type="SAM" id="MobiDB-lite"/>
    </source>
</evidence>
<dbReference type="RefSeq" id="WP_369693048.1">
    <property type="nucleotide sequence ID" value="NZ_DYXM01000126.1"/>
</dbReference>
<protein>
    <submittedName>
        <fullName evidence="2">DUF6290 family protein</fullName>
    </submittedName>
</protein>
<organism evidence="2 3">
    <name type="scientific">Dietzia timorensis</name>
    <dbReference type="NCBI Taxonomy" id="499555"/>
    <lineage>
        <taxon>Bacteria</taxon>
        <taxon>Bacillati</taxon>
        <taxon>Actinomycetota</taxon>
        <taxon>Actinomycetes</taxon>
        <taxon>Mycobacteriales</taxon>
        <taxon>Dietziaceae</taxon>
        <taxon>Dietzia</taxon>
    </lineage>
</organism>
<dbReference type="InterPro" id="IPR046257">
    <property type="entry name" value="DUF6290"/>
</dbReference>
<accession>A0A921JYA5</accession>
<evidence type="ECO:0000313" key="2">
    <source>
        <dbReference type="EMBL" id="HJE90708.1"/>
    </source>
</evidence>
<comment type="caution">
    <text evidence="2">The sequence shown here is derived from an EMBL/GenBank/DDBJ whole genome shotgun (WGS) entry which is preliminary data.</text>
</comment>
<evidence type="ECO:0000313" key="3">
    <source>
        <dbReference type="Proteomes" id="UP000776650"/>
    </source>
</evidence>
<dbReference type="Proteomes" id="UP000776650">
    <property type="component" value="Unassembled WGS sequence"/>
</dbReference>
<reference evidence="2" key="2">
    <citation type="submission" date="2021-09" db="EMBL/GenBank/DDBJ databases">
        <authorList>
            <person name="Gilroy R."/>
        </authorList>
    </citation>
    <scope>NUCLEOTIDE SEQUENCE</scope>
    <source>
        <strain evidence="2">ChiGjej1B1-18357</strain>
    </source>
</reference>